<dbReference type="Pfam" id="PF23596">
    <property type="entry name" value="DUF7138"/>
    <property type="match status" value="1"/>
</dbReference>
<dbReference type="PANTHER" id="PTHR36351">
    <property type="entry name" value="EMBRYO SAC DEVELOPMENT ARREST 12"/>
    <property type="match status" value="1"/>
</dbReference>
<evidence type="ECO:0000259" key="1">
    <source>
        <dbReference type="Pfam" id="PF23596"/>
    </source>
</evidence>
<comment type="caution">
    <text evidence="2">The sequence shown here is derived from an EMBL/GenBank/DDBJ whole genome shotgun (WGS) entry which is preliminary data.</text>
</comment>
<protein>
    <recommendedName>
        <fullName evidence="1">DUF7138 domain-containing protein</fullName>
    </recommendedName>
</protein>
<dbReference type="InterPro" id="IPR055562">
    <property type="entry name" value="DUF7138"/>
</dbReference>
<dbReference type="Proteomes" id="UP000631114">
    <property type="component" value="Unassembled WGS sequence"/>
</dbReference>
<name>A0A835LN18_9MAGN</name>
<evidence type="ECO:0000313" key="3">
    <source>
        <dbReference type="Proteomes" id="UP000631114"/>
    </source>
</evidence>
<organism evidence="2 3">
    <name type="scientific">Coptis chinensis</name>
    <dbReference type="NCBI Taxonomy" id="261450"/>
    <lineage>
        <taxon>Eukaryota</taxon>
        <taxon>Viridiplantae</taxon>
        <taxon>Streptophyta</taxon>
        <taxon>Embryophyta</taxon>
        <taxon>Tracheophyta</taxon>
        <taxon>Spermatophyta</taxon>
        <taxon>Magnoliopsida</taxon>
        <taxon>Ranunculales</taxon>
        <taxon>Ranunculaceae</taxon>
        <taxon>Coptidoideae</taxon>
        <taxon>Coptis</taxon>
    </lineage>
</organism>
<reference evidence="2 3" key="1">
    <citation type="submission" date="2020-10" db="EMBL/GenBank/DDBJ databases">
        <title>The Coptis chinensis genome and diversification of protoberbering-type alkaloids.</title>
        <authorList>
            <person name="Wang B."/>
            <person name="Shu S."/>
            <person name="Song C."/>
            <person name="Liu Y."/>
        </authorList>
    </citation>
    <scope>NUCLEOTIDE SEQUENCE [LARGE SCALE GENOMIC DNA]</scope>
    <source>
        <strain evidence="2">HL-2020</strain>
        <tissue evidence="2">Leaf</tissue>
    </source>
</reference>
<sequence length="240" mass="27513">MTEFRPTVYFPVVFFDGECEIDIGNIGIYSTLDFNKLQSILSQKIGISPHQLTVSLVYRKKLTTRKIQINDKVNLGALVQGQQQFRDCYFLASLKQSRKGDYCTSPPQVQNLQNRFSIDPPQKLLLRRDSPVQPQQQNLYGNLGLNIGYRDYENELQLQKENYLMSLNSYPYTKAEDLYEYKYGRERSFRSTSTAMCEVCMNAKGRGPVPFHLCVYDPPITAGWFRSPAGPIARPSKGSH</sequence>
<keyword evidence="3" id="KW-1185">Reference proteome</keyword>
<accession>A0A835LN18</accession>
<dbReference type="AlphaFoldDB" id="A0A835LN18"/>
<proteinExistence type="predicted"/>
<dbReference type="EMBL" id="JADFTS010000007">
    <property type="protein sequence ID" value="KAF9597444.1"/>
    <property type="molecule type" value="Genomic_DNA"/>
</dbReference>
<dbReference type="PANTHER" id="PTHR36351:SF1">
    <property type="entry name" value="EMBRYO SAC DEVELOPMENT ARREST 12"/>
    <property type="match status" value="1"/>
</dbReference>
<dbReference type="OrthoDB" id="778072at2759"/>
<gene>
    <name evidence="2" type="ORF">IFM89_018890</name>
</gene>
<evidence type="ECO:0000313" key="2">
    <source>
        <dbReference type="EMBL" id="KAF9597444.1"/>
    </source>
</evidence>
<feature type="domain" description="DUF7138" evidence="1">
    <location>
        <begin position="8"/>
        <end position="85"/>
    </location>
</feature>